<gene>
    <name evidence="1" type="ORF">SAMN04490247_2475</name>
</gene>
<dbReference type="SUPFAM" id="SSF53474">
    <property type="entry name" value="alpha/beta-Hydrolases"/>
    <property type="match status" value="1"/>
</dbReference>
<dbReference type="AlphaFoldDB" id="A0A1G8V376"/>
<dbReference type="Pfam" id="PF11144">
    <property type="entry name" value="DUF2920"/>
    <property type="match status" value="1"/>
</dbReference>
<name>A0A1G8V376_9BACI</name>
<reference evidence="2" key="1">
    <citation type="submission" date="2016-10" db="EMBL/GenBank/DDBJ databases">
        <authorList>
            <person name="Varghese N."/>
            <person name="Submissions S."/>
        </authorList>
    </citation>
    <scope>NUCLEOTIDE SEQUENCE [LARGE SCALE GENOMIC DNA]</scope>
    <source>
        <strain evidence="2">DSM 4771</strain>
    </source>
</reference>
<evidence type="ECO:0008006" key="3">
    <source>
        <dbReference type="Google" id="ProtNLM"/>
    </source>
</evidence>
<dbReference type="InterPro" id="IPR022605">
    <property type="entry name" value="DUF2920"/>
</dbReference>
<protein>
    <recommendedName>
        <fullName evidence="3">Alpha/beta hydrolase family protein</fullName>
    </recommendedName>
</protein>
<dbReference type="Gene3D" id="3.40.50.1820">
    <property type="entry name" value="alpha/beta hydrolase"/>
    <property type="match status" value="1"/>
</dbReference>
<dbReference type="RefSeq" id="WP_093194185.1">
    <property type="nucleotide sequence ID" value="NZ_FNEV01000008.1"/>
</dbReference>
<accession>A0A1G8V376</accession>
<keyword evidence="2" id="KW-1185">Reference proteome</keyword>
<evidence type="ECO:0000313" key="1">
    <source>
        <dbReference type="EMBL" id="SDJ60532.1"/>
    </source>
</evidence>
<dbReference type="InterPro" id="IPR029058">
    <property type="entry name" value="AB_hydrolase_fold"/>
</dbReference>
<organism evidence="1 2">
    <name type="scientific">Salimicrobium halophilum</name>
    <dbReference type="NCBI Taxonomy" id="86666"/>
    <lineage>
        <taxon>Bacteria</taxon>
        <taxon>Bacillati</taxon>
        <taxon>Bacillota</taxon>
        <taxon>Bacilli</taxon>
        <taxon>Bacillales</taxon>
        <taxon>Bacillaceae</taxon>
        <taxon>Salimicrobium</taxon>
    </lineage>
</organism>
<evidence type="ECO:0000313" key="2">
    <source>
        <dbReference type="Proteomes" id="UP000199225"/>
    </source>
</evidence>
<dbReference type="OrthoDB" id="2448563at2"/>
<dbReference type="STRING" id="86666.SAMN04490247_2475"/>
<proteinExistence type="predicted"/>
<dbReference type="Proteomes" id="UP000199225">
    <property type="component" value="Unassembled WGS sequence"/>
</dbReference>
<dbReference type="EMBL" id="FNEV01000008">
    <property type="protein sequence ID" value="SDJ60532.1"/>
    <property type="molecule type" value="Genomic_DNA"/>
</dbReference>
<sequence length="311" mass="36428">MAKSYDLEVDGHPNIYNNYSPRKFKVYFSEPEGGVNSNTGILLFIAGFGGHANSNVYKKMRKKFADEYNLVTVQCDYFGFEFMQEEPLSESLTNFNDMGIMQALDNLTSLIIIEEIIKSNGYLYDKNKIIIYGHSHGSYLSYLCNYFAPQYIDLIIDNSAWVFPVYLKSNRLLKNNGKVQVFEYIAKTFLTDTSINNLLFLYRNFQNNAVIHSFHGEQDQLISLTNKRKLCLPMKRCFLHEITQTDVDEEMIFSSGHGLEADFLKLFDHVWKKHNFRMVHKKKKLQTRSIKTPDHRYKIVYDNVLPVFKRY</sequence>